<evidence type="ECO:0000256" key="4">
    <source>
        <dbReference type="SAM" id="Phobius"/>
    </source>
</evidence>
<dbReference type="PANTHER" id="PTHR10434">
    <property type="entry name" value="1-ACYL-SN-GLYCEROL-3-PHOSPHATE ACYLTRANSFERASE"/>
    <property type="match status" value="1"/>
</dbReference>
<organism evidence="6 7">
    <name type="scientific">Aquiflexum gelatinilyticum</name>
    <dbReference type="NCBI Taxonomy" id="2961943"/>
    <lineage>
        <taxon>Bacteria</taxon>
        <taxon>Pseudomonadati</taxon>
        <taxon>Bacteroidota</taxon>
        <taxon>Cytophagia</taxon>
        <taxon>Cytophagales</taxon>
        <taxon>Cyclobacteriaceae</taxon>
        <taxon>Aquiflexum</taxon>
    </lineage>
</organism>
<reference evidence="6" key="1">
    <citation type="submission" date="2022-08" db="EMBL/GenBank/DDBJ databases">
        <authorList>
            <person name="Zhang D."/>
        </authorList>
    </citation>
    <scope>NUCLEOTIDE SEQUENCE</scope>
    <source>
        <strain evidence="6">XJ19-11</strain>
    </source>
</reference>
<dbReference type="SMART" id="SM00563">
    <property type="entry name" value="PlsC"/>
    <property type="match status" value="1"/>
</dbReference>
<feature type="domain" description="Phospholipid/glycerol acyltransferase" evidence="5">
    <location>
        <begin position="73"/>
        <end position="187"/>
    </location>
</feature>
<dbReference type="InterPro" id="IPR002123">
    <property type="entry name" value="Plipid/glycerol_acylTrfase"/>
</dbReference>
<gene>
    <name evidence="6" type="ORF">NU887_03080</name>
</gene>
<name>A0A9X2P2W7_9BACT</name>
<comment type="caution">
    <text evidence="6">The sequence shown here is derived from an EMBL/GenBank/DDBJ whole genome shotgun (WGS) entry which is preliminary data.</text>
</comment>
<comment type="pathway">
    <text evidence="1">Lipid metabolism.</text>
</comment>
<keyword evidence="3 6" id="KW-0012">Acyltransferase</keyword>
<dbReference type="RefSeq" id="WP_258421881.1">
    <property type="nucleotide sequence ID" value="NZ_JANSUY010000001.1"/>
</dbReference>
<evidence type="ECO:0000256" key="1">
    <source>
        <dbReference type="ARBA" id="ARBA00005189"/>
    </source>
</evidence>
<dbReference type="Proteomes" id="UP001142175">
    <property type="component" value="Unassembled WGS sequence"/>
</dbReference>
<evidence type="ECO:0000256" key="3">
    <source>
        <dbReference type="ARBA" id="ARBA00023315"/>
    </source>
</evidence>
<keyword evidence="4" id="KW-1133">Transmembrane helix</keyword>
<evidence type="ECO:0000313" key="6">
    <source>
        <dbReference type="EMBL" id="MCR9014002.1"/>
    </source>
</evidence>
<evidence type="ECO:0000259" key="5">
    <source>
        <dbReference type="SMART" id="SM00563"/>
    </source>
</evidence>
<accession>A0A9X2P2W7</accession>
<proteinExistence type="predicted"/>
<dbReference type="Pfam" id="PF01553">
    <property type="entry name" value="Acyltransferase"/>
    <property type="match status" value="1"/>
</dbReference>
<protein>
    <submittedName>
        <fullName evidence="6">1-acyl-sn-glycerol-3-phosphate acyltransferase</fullName>
    </submittedName>
</protein>
<keyword evidence="2" id="KW-0808">Transferase</keyword>
<dbReference type="GO" id="GO:0003841">
    <property type="term" value="F:1-acylglycerol-3-phosphate O-acyltransferase activity"/>
    <property type="evidence" value="ECO:0007669"/>
    <property type="project" value="TreeGrafter"/>
</dbReference>
<evidence type="ECO:0000256" key="2">
    <source>
        <dbReference type="ARBA" id="ARBA00022679"/>
    </source>
</evidence>
<dbReference type="PANTHER" id="PTHR10434:SF66">
    <property type="entry name" value="PHOSPHOLIPID_GLYCEROL ACYLTRANSFERASE DOMAIN-CONTAINING PROTEIN"/>
    <property type="match status" value="1"/>
</dbReference>
<keyword evidence="7" id="KW-1185">Reference proteome</keyword>
<dbReference type="GO" id="GO:0006654">
    <property type="term" value="P:phosphatidic acid biosynthetic process"/>
    <property type="evidence" value="ECO:0007669"/>
    <property type="project" value="TreeGrafter"/>
</dbReference>
<keyword evidence="4" id="KW-0812">Transmembrane</keyword>
<sequence>MTILKRLYSIYAFLIFMLTFLFLLPLFLVCIWVPNWEKYGRKINQFWANLFFFLILMPIKVEGKENIKPGQPYIFAANHFSYLDIAMMGFIPGDVVYVGKSSIRKVPLFGYYFKKLHIAVNRSSIKSRSEVLVRAKNAISKGSSIVIFPEGGITTGMPPHMNMFKDGAFSLAIDKQIPLIPVTLSFNHLILPDDGKLLLNFKKGKIVIHPPIQTIGLTVKDLPSIKNKSYYTIQDQLWKDNNLLDSEKTIIQTL</sequence>
<dbReference type="AlphaFoldDB" id="A0A9X2P2W7"/>
<dbReference type="EMBL" id="JANSUY010000001">
    <property type="protein sequence ID" value="MCR9014002.1"/>
    <property type="molecule type" value="Genomic_DNA"/>
</dbReference>
<feature type="transmembrane region" description="Helical" evidence="4">
    <location>
        <begin position="12"/>
        <end position="34"/>
    </location>
</feature>
<dbReference type="SUPFAM" id="SSF69593">
    <property type="entry name" value="Glycerol-3-phosphate (1)-acyltransferase"/>
    <property type="match status" value="1"/>
</dbReference>
<evidence type="ECO:0000313" key="7">
    <source>
        <dbReference type="Proteomes" id="UP001142175"/>
    </source>
</evidence>
<keyword evidence="4" id="KW-0472">Membrane</keyword>
<dbReference type="CDD" id="cd07989">
    <property type="entry name" value="LPLAT_AGPAT-like"/>
    <property type="match status" value="1"/>
</dbReference>